<dbReference type="EMBL" id="JAGSND010000003">
    <property type="protein sequence ID" value="MBR0597478.1"/>
    <property type="molecule type" value="Genomic_DNA"/>
</dbReference>
<dbReference type="RefSeq" id="WP_227017609.1">
    <property type="nucleotide sequence ID" value="NZ_JAGSND010000003.1"/>
</dbReference>
<keyword evidence="4" id="KW-1185">Reference proteome</keyword>
<dbReference type="Proteomes" id="UP000675664">
    <property type="component" value="Unassembled WGS sequence"/>
</dbReference>
<dbReference type="GO" id="GO:0015074">
    <property type="term" value="P:DNA integration"/>
    <property type="evidence" value="ECO:0007669"/>
    <property type="project" value="InterPro"/>
</dbReference>
<dbReference type="InterPro" id="IPR036388">
    <property type="entry name" value="WH-like_DNA-bd_sf"/>
</dbReference>
<dbReference type="InterPro" id="IPR001584">
    <property type="entry name" value="Integrase_cat-core"/>
</dbReference>
<dbReference type="Pfam" id="PF13333">
    <property type="entry name" value="rve_2"/>
    <property type="match status" value="1"/>
</dbReference>
<name>A0A8J7W0T6_9FIRM</name>
<dbReference type="InterPro" id="IPR009057">
    <property type="entry name" value="Homeodomain-like_sf"/>
</dbReference>
<comment type="function">
    <text evidence="1">Involved in the transposition of the insertion sequence.</text>
</comment>
<dbReference type="InterPro" id="IPR025948">
    <property type="entry name" value="HTH-like_dom"/>
</dbReference>
<dbReference type="PANTHER" id="PTHR46889:SF4">
    <property type="entry name" value="TRANSPOSASE INSO FOR INSERTION SEQUENCE ELEMENT IS911B-RELATED"/>
    <property type="match status" value="1"/>
</dbReference>
<dbReference type="SUPFAM" id="SSF46689">
    <property type="entry name" value="Homeodomain-like"/>
    <property type="match status" value="1"/>
</dbReference>
<dbReference type="InterPro" id="IPR036397">
    <property type="entry name" value="RNaseH_sf"/>
</dbReference>
<reference evidence="3" key="1">
    <citation type="submission" date="2021-04" db="EMBL/GenBank/DDBJ databases">
        <title>Sinoanaerobacter chloroacetimidivorans sp. nov., an obligate anaerobic bacterium isolated from anaerobic sludge.</title>
        <authorList>
            <person name="Bao Y."/>
        </authorList>
    </citation>
    <scope>NUCLEOTIDE SEQUENCE</scope>
    <source>
        <strain evidence="3">BAD-6</strain>
    </source>
</reference>
<gene>
    <name evidence="3" type="ORF">KCX82_06325</name>
</gene>
<proteinExistence type="predicted"/>
<dbReference type="Gene3D" id="1.10.10.10">
    <property type="entry name" value="Winged helix-like DNA-binding domain superfamily/Winged helix DNA-binding domain"/>
    <property type="match status" value="1"/>
</dbReference>
<dbReference type="Pfam" id="PF00665">
    <property type="entry name" value="rve"/>
    <property type="match status" value="1"/>
</dbReference>
<evidence type="ECO:0000313" key="4">
    <source>
        <dbReference type="Proteomes" id="UP000675664"/>
    </source>
</evidence>
<dbReference type="InterPro" id="IPR012337">
    <property type="entry name" value="RNaseH-like_sf"/>
</dbReference>
<organism evidence="3 4">
    <name type="scientific">Sinanaerobacter chloroacetimidivorans</name>
    <dbReference type="NCBI Taxonomy" id="2818044"/>
    <lineage>
        <taxon>Bacteria</taxon>
        <taxon>Bacillati</taxon>
        <taxon>Bacillota</taxon>
        <taxon>Clostridia</taxon>
        <taxon>Peptostreptococcales</taxon>
        <taxon>Anaerovoracaceae</taxon>
        <taxon>Sinanaerobacter</taxon>
    </lineage>
</organism>
<dbReference type="PROSITE" id="PS50994">
    <property type="entry name" value="INTEGRASE"/>
    <property type="match status" value="1"/>
</dbReference>
<evidence type="ECO:0000259" key="2">
    <source>
        <dbReference type="PROSITE" id="PS50994"/>
    </source>
</evidence>
<evidence type="ECO:0000256" key="1">
    <source>
        <dbReference type="ARBA" id="ARBA00002286"/>
    </source>
</evidence>
<evidence type="ECO:0000313" key="3">
    <source>
        <dbReference type="EMBL" id="MBR0597478.1"/>
    </source>
</evidence>
<dbReference type="Gene3D" id="3.30.420.10">
    <property type="entry name" value="Ribonuclease H-like superfamily/Ribonuclease H"/>
    <property type="match status" value="1"/>
</dbReference>
<comment type="caution">
    <text evidence="3">The sequence shown here is derived from an EMBL/GenBank/DDBJ whole genome shotgun (WGS) entry which is preliminary data.</text>
</comment>
<dbReference type="InterPro" id="IPR050900">
    <property type="entry name" value="Transposase_IS3/IS150/IS904"/>
</dbReference>
<accession>A0A8J7W0T6</accession>
<dbReference type="NCBIfam" id="NF033516">
    <property type="entry name" value="transpos_IS3"/>
    <property type="match status" value="1"/>
</dbReference>
<feature type="domain" description="Integrase catalytic" evidence="2">
    <location>
        <begin position="210"/>
        <end position="372"/>
    </location>
</feature>
<protein>
    <submittedName>
        <fullName evidence="3">IS3 family transposase</fullName>
    </submittedName>
</protein>
<dbReference type="GO" id="GO:0003676">
    <property type="term" value="F:nucleic acid binding"/>
    <property type="evidence" value="ECO:0007669"/>
    <property type="project" value="InterPro"/>
</dbReference>
<sequence>MKLSKEEKYQLVQRYHNGESAADICMGASIARSTFYAWIKPYKVTYTDAGYAVSANEFIKMKQHITKLEQKLEVLQKVNCAVSSPLKERLHELALLHGQYSVYVLCEALNVDRGTFYNHILRSKKDNSSYQFRRNRLSELIRQVYEESNQIYGAKKIKAVLAERGIATSDKMVAELMQEMNLHSIRTSAKKDYLQFNHEKKKDSLKMQFSVQAPNQVWVSDVTYFKLGSKFQYICAIIDLYARKVVAYKISQKHSSQLITATFKQAYSSRKPESGLIFHSDRGVQYTSHAFQNLLKSCNVKQSFSPSGRPHHNAVMESFFATMKKEELYRTNYHSLSEFKERVERYIDFYNNERPHITLNYKTPNTHERLFYDKKSKQ</sequence>
<dbReference type="InterPro" id="IPR048020">
    <property type="entry name" value="Transpos_IS3"/>
</dbReference>
<reference evidence="3" key="2">
    <citation type="submission" date="2021-04" db="EMBL/GenBank/DDBJ databases">
        <authorList>
            <person name="Liu J."/>
        </authorList>
    </citation>
    <scope>NUCLEOTIDE SEQUENCE</scope>
    <source>
        <strain evidence="3">BAD-6</strain>
    </source>
</reference>
<dbReference type="Pfam" id="PF13276">
    <property type="entry name" value="HTH_21"/>
    <property type="match status" value="1"/>
</dbReference>
<dbReference type="AlphaFoldDB" id="A0A8J7W0T6"/>
<dbReference type="PANTHER" id="PTHR46889">
    <property type="entry name" value="TRANSPOSASE INSF FOR INSERTION SEQUENCE IS3B-RELATED"/>
    <property type="match status" value="1"/>
</dbReference>
<dbReference type="SUPFAM" id="SSF53098">
    <property type="entry name" value="Ribonuclease H-like"/>
    <property type="match status" value="1"/>
</dbReference>